<name>A0A1F6DJ26_9BACT</name>
<proteinExistence type="inferred from homology"/>
<dbReference type="InterPro" id="IPR036291">
    <property type="entry name" value="NAD(P)-bd_dom_sf"/>
</dbReference>
<accession>A0A1F6DJ26</accession>
<reference evidence="3 4" key="1">
    <citation type="journal article" date="2016" name="Nat. Commun.">
        <title>Thousands of microbial genomes shed light on interconnected biogeochemical processes in an aquifer system.</title>
        <authorList>
            <person name="Anantharaman K."/>
            <person name="Brown C.T."/>
            <person name="Hug L.A."/>
            <person name="Sharon I."/>
            <person name="Castelle C.J."/>
            <person name="Probst A.J."/>
            <person name="Thomas B.C."/>
            <person name="Singh A."/>
            <person name="Wilkins M.J."/>
            <person name="Karaoz U."/>
            <person name="Brodie E.L."/>
            <person name="Williams K.H."/>
            <person name="Hubbard S.S."/>
            <person name="Banfield J.F."/>
        </authorList>
    </citation>
    <scope>NUCLEOTIDE SEQUENCE [LARGE SCALE GENOMIC DNA]</scope>
</reference>
<evidence type="ECO:0000313" key="3">
    <source>
        <dbReference type="EMBL" id="OGG61418.1"/>
    </source>
</evidence>
<feature type="domain" description="NAD-dependent epimerase/dehydratase" evidence="2">
    <location>
        <begin position="7"/>
        <end position="217"/>
    </location>
</feature>
<comment type="similarity">
    <text evidence="1">Belongs to the NAD(P)-dependent epimerase/dehydratase family.</text>
</comment>
<dbReference type="Gene3D" id="3.40.50.2000">
    <property type="entry name" value="Glycogen Phosphorylase B"/>
    <property type="match status" value="1"/>
</dbReference>
<evidence type="ECO:0000256" key="1">
    <source>
        <dbReference type="ARBA" id="ARBA00007637"/>
    </source>
</evidence>
<dbReference type="SUPFAM" id="SSF53756">
    <property type="entry name" value="UDP-Glycosyltransferase/glycogen phosphorylase"/>
    <property type="match status" value="1"/>
</dbReference>
<dbReference type="AlphaFoldDB" id="A0A1F6DJ26"/>
<dbReference type="Proteomes" id="UP000178532">
    <property type="component" value="Unassembled WGS sequence"/>
</dbReference>
<dbReference type="Pfam" id="PF01370">
    <property type="entry name" value="Epimerase"/>
    <property type="match status" value="1"/>
</dbReference>
<dbReference type="InterPro" id="IPR001509">
    <property type="entry name" value="Epimerase_deHydtase"/>
</dbReference>
<sequence length="482" mass="53932">MKDQKLILVTGGAGFIGSNLCKRLAKDGHKVISLDNYFTGSRENHVKGVEYREGHTKDVEKHVPETPDLIYHLGEYSRLEKSFEDVEQVWDLNQYGTFAVLEFTRRRGAKLVYAGSSTKFSDGGLGRDQSPYAWSKASMSELVRNYGDWFGINYAITYFYNVYGPNERAGAMGTVNAIFKEQYKRGLPLGVVAPGTQVRIFTHVHDIVDGLVVVGARGTGDGYGIGSTEDAYSILELARLFGREVIMLPERQGNRMQAAIDCSKTRALGWAPRRSLKDDIAGFVKHTKPEPPPECRVLVFTTTFYPVSGPAEDALCELMRQVPDVHFDIITAVHTKEALGVPCIVANGTVYRVGFGNRFDKFLLPILGIREALRLANKHKYLFSWSIMASYGTLPALAVRRGKLIPLLVTLADQDLSWYERLFLRLILSQTDQVHTSTPEQGRELVSLEKRMRARKSFGAGDSFANQIRFAYAAILRKRNAT</sequence>
<dbReference type="PANTHER" id="PTHR43000">
    <property type="entry name" value="DTDP-D-GLUCOSE 4,6-DEHYDRATASE-RELATED"/>
    <property type="match status" value="1"/>
</dbReference>
<protein>
    <recommendedName>
        <fullName evidence="2">NAD-dependent epimerase/dehydratase domain-containing protein</fullName>
    </recommendedName>
</protein>
<comment type="caution">
    <text evidence="3">The sequence shown here is derived from an EMBL/GenBank/DDBJ whole genome shotgun (WGS) entry which is preliminary data.</text>
</comment>
<gene>
    <name evidence="3" type="ORF">A3C19_01545</name>
</gene>
<dbReference type="STRING" id="1798495.A3C19_01545"/>
<organism evidence="3 4">
    <name type="scientific">Candidatus Kaiserbacteria bacterium RIFCSPHIGHO2_02_FULL_54_22</name>
    <dbReference type="NCBI Taxonomy" id="1798495"/>
    <lineage>
        <taxon>Bacteria</taxon>
        <taxon>Candidatus Kaiseribacteriota</taxon>
    </lineage>
</organism>
<dbReference type="EMBL" id="MFLI01000020">
    <property type="protein sequence ID" value="OGG61418.1"/>
    <property type="molecule type" value="Genomic_DNA"/>
</dbReference>
<evidence type="ECO:0000313" key="4">
    <source>
        <dbReference type="Proteomes" id="UP000178532"/>
    </source>
</evidence>
<dbReference type="Gene3D" id="3.40.50.720">
    <property type="entry name" value="NAD(P)-binding Rossmann-like Domain"/>
    <property type="match status" value="1"/>
</dbReference>
<evidence type="ECO:0000259" key="2">
    <source>
        <dbReference type="Pfam" id="PF01370"/>
    </source>
</evidence>
<dbReference type="SUPFAM" id="SSF51735">
    <property type="entry name" value="NAD(P)-binding Rossmann-fold domains"/>
    <property type="match status" value="1"/>
</dbReference>